<gene>
    <name evidence="5" type="ORF">FPD46_02135</name>
</gene>
<dbReference type="GO" id="GO:0009295">
    <property type="term" value="C:nucleoid"/>
    <property type="evidence" value="ECO:0007669"/>
    <property type="project" value="TreeGrafter"/>
</dbReference>
<feature type="compositionally biased region" description="Basic and acidic residues" evidence="4">
    <location>
        <begin position="152"/>
        <end position="164"/>
    </location>
</feature>
<comment type="caution">
    <text evidence="5">The sequence shown here is derived from an EMBL/GenBank/DDBJ whole genome shotgun (WGS) entry which is preliminary data.</text>
</comment>
<dbReference type="PANTHER" id="PTHR10302">
    <property type="entry name" value="SINGLE-STRANDED DNA-BINDING PROTEIN"/>
    <property type="match status" value="1"/>
</dbReference>
<dbReference type="InterPro" id="IPR011344">
    <property type="entry name" value="ssDNA-bd"/>
</dbReference>
<dbReference type="GO" id="GO:0006260">
    <property type="term" value="P:DNA replication"/>
    <property type="evidence" value="ECO:0007669"/>
    <property type="project" value="InterPro"/>
</dbReference>
<proteinExistence type="inferred from homology"/>
<protein>
    <recommendedName>
        <fullName evidence="2 3">Single-stranded DNA-binding protein</fullName>
        <shortName evidence="2">SSB</shortName>
    </recommendedName>
</protein>
<dbReference type="GO" id="GO:0003697">
    <property type="term" value="F:single-stranded DNA binding"/>
    <property type="evidence" value="ECO:0007669"/>
    <property type="project" value="UniProtKB-UniRule"/>
</dbReference>
<dbReference type="Gene3D" id="2.40.50.140">
    <property type="entry name" value="Nucleic acid-binding proteins"/>
    <property type="match status" value="1"/>
</dbReference>
<dbReference type="NCBIfam" id="TIGR00621">
    <property type="entry name" value="ssb"/>
    <property type="match status" value="1"/>
</dbReference>
<dbReference type="AlphaFoldDB" id="A0A5C7DY75"/>
<accession>A0A5C7DY75</accession>
<evidence type="ECO:0000256" key="4">
    <source>
        <dbReference type="SAM" id="MobiDB-lite"/>
    </source>
</evidence>
<dbReference type="EMBL" id="VOWB01000027">
    <property type="protein sequence ID" value="TXE83458.1"/>
    <property type="molecule type" value="Genomic_DNA"/>
</dbReference>
<reference evidence="5 6" key="1">
    <citation type="submission" date="2019-07" db="EMBL/GenBank/DDBJ databases">
        <title>Rapid identification of Enteric Bacteria from Whole Genome Sequences (WGS) using Average Nucleotide Identity (ANI).</title>
        <authorList>
            <person name="Lane C."/>
        </authorList>
    </citation>
    <scope>NUCLEOTIDE SEQUENCE [LARGE SCALE GENOMIC DNA]</scope>
    <source>
        <strain evidence="5 6">2016D-0250</strain>
    </source>
</reference>
<feature type="region of interest" description="Disordered" evidence="4">
    <location>
        <begin position="135"/>
        <end position="174"/>
    </location>
</feature>
<organism evidence="5 6">
    <name type="scientific">Campylobacter peloridis</name>
    <dbReference type="NCBI Taxonomy" id="488546"/>
    <lineage>
        <taxon>Bacteria</taxon>
        <taxon>Pseudomonadati</taxon>
        <taxon>Campylobacterota</taxon>
        <taxon>Epsilonproteobacteria</taxon>
        <taxon>Campylobacterales</taxon>
        <taxon>Campylobacteraceae</taxon>
        <taxon>Campylobacter</taxon>
    </lineage>
</organism>
<dbReference type="InterPro" id="IPR012340">
    <property type="entry name" value="NA-bd_OB-fold"/>
</dbReference>
<dbReference type="InterPro" id="IPR000424">
    <property type="entry name" value="Primosome_PriB/ssb"/>
</dbReference>
<sequence>MFNKVVLVGNLTRDIEMRYAPSGSAIGSSAIAVTRKFSTNMGEKREETCFIDISFFGRTAEIANQYLGKGSKVLIEGRLRFEQWSDQNGQNRSKHSIQVENLEMLGSAMQNNQQNSFANQNYNQNFQEQSYDPYAAQAQTKVNPSQNSYHNSQKETPMKEIDIDKYDDDTELPF</sequence>
<dbReference type="Proteomes" id="UP000321310">
    <property type="component" value="Unassembled WGS sequence"/>
</dbReference>
<dbReference type="SUPFAM" id="SSF50249">
    <property type="entry name" value="Nucleic acid-binding proteins"/>
    <property type="match status" value="1"/>
</dbReference>
<keyword evidence="1 2" id="KW-0238">DNA-binding</keyword>
<evidence type="ECO:0000313" key="6">
    <source>
        <dbReference type="Proteomes" id="UP000321310"/>
    </source>
</evidence>
<name>A0A5C7DY75_9BACT</name>
<evidence type="ECO:0000256" key="2">
    <source>
        <dbReference type="HAMAP-Rule" id="MF_00984"/>
    </source>
</evidence>
<dbReference type="HAMAP" id="MF_00984">
    <property type="entry name" value="SSB"/>
    <property type="match status" value="1"/>
</dbReference>
<dbReference type="PIRSF" id="PIRSF002070">
    <property type="entry name" value="SSB"/>
    <property type="match status" value="1"/>
</dbReference>
<dbReference type="CDD" id="cd04496">
    <property type="entry name" value="SSB_OBF"/>
    <property type="match status" value="1"/>
</dbReference>
<dbReference type="RefSeq" id="WP_147575127.1">
    <property type="nucleotide sequence ID" value="NZ_VOWB01000027.1"/>
</dbReference>
<dbReference type="PANTHER" id="PTHR10302:SF27">
    <property type="entry name" value="SINGLE-STRANDED DNA-BINDING PROTEIN"/>
    <property type="match status" value="1"/>
</dbReference>
<dbReference type="NCBIfam" id="NF006297">
    <property type="entry name" value="PRK08486.1"/>
    <property type="match status" value="1"/>
</dbReference>
<feature type="compositionally biased region" description="Acidic residues" evidence="4">
    <location>
        <begin position="165"/>
        <end position="174"/>
    </location>
</feature>
<dbReference type="Pfam" id="PF00436">
    <property type="entry name" value="SSB"/>
    <property type="match status" value="1"/>
</dbReference>
<evidence type="ECO:0000313" key="5">
    <source>
        <dbReference type="EMBL" id="TXE83458.1"/>
    </source>
</evidence>
<comment type="caution">
    <text evidence="2">Lacks conserved residue(s) required for the propagation of feature annotation.</text>
</comment>
<comment type="subunit">
    <text evidence="2">Homotetramer.</text>
</comment>
<feature type="compositionally biased region" description="Polar residues" evidence="4">
    <location>
        <begin position="137"/>
        <end position="151"/>
    </location>
</feature>
<evidence type="ECO:0000256" key="1">
    <source>
        <dbReference type="ARBA" id="ARBA00023125"/>
    </source>
</evidence>
<evidence type="ECO:0000256" key="3">
    <source>
        <dbReference type="PIRNR" id="PIRNR002070"/>
    </source>
</evidence>
<dbReference type="PROSITE" id="PS50935">
    <property type="entry name" value="SSB"/>
    <property type="match status" value="1"/>
</dbReference>